<dbReference type="InterPro" id="IPR017853">
    <property type="entry name" value="GH"/>
</dbReference>
<proteinExistence type="predicted"/>
<dbReference type="EMBL" id="VYYT01000192">
    <property type="protein sequence ID" value="KAK2758163.1"/>
    <property type="molecule type" value="Genomic_DNA"/>
</dbReference>
<comment type="caution">
    <text evidence="2">The sequence shown here is derived from an EMBL/GenBank/DDBJ whole genome shotgun (WGS) entry which is preliminary data.</text>
</comment>
<gene>
    <name evidence="2" type="ORF">CKAH01_16877</name>
</gene>
<sequence length="508" mass="55082">MKGTSSFFSLLGLVHFAVGSHDGTRLERRAEGTAVVNLAQTSGTPQHLASGFIYGLPDNADGSASTAIPSELAEGTGYIYNRAGGAQLPSPSLGYASGQLTGRLRSFSSNYKTARSYGAGFQLLVHDLWGADSVQGTIPWPGDNGNWAFFDTFLTQVIAYIKTNNLLSGLELDLWNEPDAPQFWGASYDQYLQTWTRMYQRFKSEIPSVPILGPSISQPPTTGNARWTAWLDHVKSTNTVPDKYTYHILTSTGSAYIPRNAQDALKSMTSARGMAMKPVSVNEYGAIDGGDQTNSASAWYIGAFEREGVSGLRAHWGMGAANLHNGMAGLVNFSGSNYFRAAQWWVYNYYRHSMTGNRVATTSSGDRLFEVYATRGSSANSVKILTGLKSSAGDRVYDVRVTGLSAVGVSGTVKIRTLRFTHVDWWLEGPAPTDLGTVTHTVTNDEVTFFVDPDNQCKGLAPRLAVCHGRIVDPAEPDLGNCSGKARDLGRALARDNQYTAYAFEFVS</sequence>
<accession>A0AAD9YBQ1</accession>
<organism evidence="2 3">
    <name type="scientific">Colletotrichum kahawae</name>
    <name type="common">Coffee berry disease fungus</name>
    <dbReference type="NCBI Taxonomy" id="34407"/>
    <lineage>
        <taxon>Eukaryota</taxon>
        <taxon>Fungi</taxon>
        <taxon>Dikarya</taxon>
        <taxon>Ascomycota</taxon>
        <taxon>Pezizomycotina</taxon>
        <taxon>Sordariomycetes</taxon>
        <taxon>Hypocreomycetidae</taxon>
        <taxon>Glomerellales</taxon>
        <taxon>Glomerellaceae</taxon>
        <taxon>Colletotrichum</taxon>
        <taxon>Colletotrichum gloeosporioides species complex</taxon>
    </lineage>
</organism>
<dbReference type="Proteomes" id="UP001281614">
    <property type="component" value="Unassembled WGS sequence"/>
</dbReference>
<evidence type="ECO:0008006" key="4">
    <source>
        <dbReference type="Google" id="ProtNLM"/>
    </source>
</evidence>
<evidence type="ECO:0000313" key="2">
    <source>
        <dbReference type="EMBL" id="KAK2758163.1"/>
    </source>
</evidence>
<dbReference type="SUPFAM" id="SSF51445">
    <property type="entry name" value="(Trans)glycosidases"/>
    <property type="match status" value="1"/>
</dbReference>
<protein>
    <recommendedName>
        <fullName evidence="4">Glycoside hydrolase family 39 protein</fullName>
    </recommendedName>
</protein>
<keyword evidence="1" id="KW-0732">Signal</keyword>
<evidence type="ECO:0000256" key="1">
    <source>
        <dbReference type="SAM" id="SignalP"/>
    </source>
</evidence>
<keyword evidence="3" id="KW-1185">Reference proteome</keyword>
<evidence type="ECO:0000313" key="3">
    <source>
        <dbReference type="Proteomes" id="UP001281614"/>
    </source>
</evidence>
<feature type="signal peptide" evidence="1">
    <location>
        <begin position="1"/>
        <end position="19"/>
    </location>
</feature>
<dbReference type="AlphaFoldDB" id="A0AAD9YBQ1"/>
<name>A0AAD9YBQ1_COLKA</name>
<feature type="chain" id="PRO_5042248100" description="Glycoside hydrolase family 39 protein" evidence="1">
    <location>
        <begin position="20"/>
        <end position="508"/>
    </location>
</feature>
<dbReference type="Gene3D" id="3.20.20.80">
    <property type="entry name" value="Glycosidases"/>
    <property type="match status" value="1"/>
</dbReference>
<reference evidence="2" key="1">
    <citation type="submission" date="2023-02" db="EMBL/GenBank/DDBJ databases">
        <title>Colletotrichum kahawae CIFC_Que2 genome sequencing and assembly.</title>
        <authorList>
            <person name="Baroncelli R."/>
        </authorList>
    </citation>
    <scope>NUCLEOTIDE SEQUENCE</scope>
    <source>
        <strain evidence="2">CIFC_Que2</strain>
    </source>
</reference>